<organism evidence="2 3">
    <name type="scientific">Senna tora</name>
    <dbReference type="NCBI Taxonomy" id="362788"/>
    <lineage>
        <taxon>Eukaryota</taxon>
        <taxon>Viridiplantae</taxon>
        <taxon>Streptophyta</taxon>
        <taxon>Embryophyta</taxon>
        <taxon>Tracheophyta</taxon>
        <taxon>Spermatophyta</taxon>
        <taxon>Magnoliopsida</taxon>
        <taxon>eudicotyledons</taxon>
        <taxon>Gunneridae</taxon>
        <taxon>Pentapetalae</taxon>
        <taxon>rosids</taxon>
        <taxon>fabids</taxon>
        <taxon>Fabales</taxon>
        <taxon>Fabaceae</taxon>
        <taxon>Caesalpinioideae</taxon>
        <taxon>Cassia clade</taxon>
        <taxon>Senna</taxon>
    </lineage>
</organism>
<dbReference type="EMBL" id="JAAIUW010000011">
    <property type="protein sequence ID" value="KAF7810315.1"/>
    <property type="molecule type" value="Genomic_DNA"/>
</dbReference>
<evidence type="ECO:0000256" key="1">
    <source>
        <dbReference type="SAM" id="Coils"/>
    </source>
</evidence>
<feature type="coiled-coil region" evidence="1">
    <location>
        <begin position="51"/>
        <end position="78"/>
    </location>
</feature>
<keyword evidence="3" id="KW-1185">Reference proteome</keyword>
<gene>
    <name evidence="2" type="ORF">G2W53_037058</name>
</gene>
<dbReference type="Proteomes" id="UP000634136">
    <property type="component" value="Unassembled WGS sequence"/>
</dbReference>
<dbReference type="AlphaFoldDB" id="A0A834SWX1"/>
<name>A0A834SWX1_9FABA</name>
<sequence>MLASRGGTMPTLRDLNTAEEHNNKSKMIFNASAASNFWISRDLVKWNRHTFGNIEQQIRETNQNLERIQQNVQHYDRSKDEIVMRKRLEFLLKWEEIRWAQ</sequence>
<protein>
    <submittedName>
        <fullName evidence="2">Uncharacterized protein</fullName>
    </submittedName>
</protein>
<evidence type="ECO:0000313" key="3">
    <source>
        <dbReference type="Proteomes" id="UP000634136"/>
    </source>
</evidence>
<evidence type="ECO:0000313" key="2">
    <source>
        <dbReference type="EMBL" id="KAF7810315.1"/>
    </source>
</evidence>
<keyword evidence="1" id="KW-0175">Coiled coil</keyword>
<proteinExistence type="predicted"/>
<comment type="caution">
    <text evidence="2">The sequence shown here is derived from an EMBL/GenBank/DDBJ whole genome shotgun (WGS) entry which is preliminary data.</text>
</comment>
<accession>A0A834SWX1</accession>
<reference evidence="2" key="1">
    <citation type="submission" date="2020-09" db="EMBL/GenBank/DDBJ databases">
        <title>Genome-Enabled Discovery of Anthraquinone Biosynthesis in Senna tora.</title>
        <authorList>
            <person name="Kang S.-H."/>
            <person name="Pandey R.P."/>
            <person name="Lee C.-M."/>
            <person name="Sim J.-S."/>
            <person name="Jeong J.-T."/>
            <person name="Choi B.-S."/>
            <person name="Jung M."/>
            <person name="Ginzburg D."/>
            <person name="Zhao K."/>
            <person name="Won S.Y."/>
            <person name="Oh T.-J."/>
            <person name="Yu Y."/>
            <person name="Kim N.-H."/>
            <person name="Lee O.R."/>
            <person name="Lee T.-H."/>
            <person name="Bashyal P."/>
            <person name="Kim T.-S."/>
            <person name="Lee W.-H."/>
            <person name="Kawkins C."/>
            <person name="Kim C.-K."/>
            <person name="Kim J.S."/>
            <person name="Ahn B.O."/>
            <person name="Rhee S.Y."/>
            <person name="Sohng J.K."/>
        </authorList>
    </citation>
    <scope>NUCLEOTIDE SEQUENCE</scope>
    <source>
        <tissue evidence="2">Leaf</tissue>
    </source>
</reference>